<dbReference type="InterPro" id="IPR005471">
    <property type="entry name" value="Tscrpt_reg_IclR_N"/>
</dbReference>
<dbReference type="PANTHER" id="PTHR30136">
    <property type="entry name" value="HELIX-TURN-HELIX TRANSCRIPTIONAL REGULATOR, ICLR FAMILY"/>
    <property type="match status" value="1"/>
</dbReference>
<comment type="caution">
    <text evidence="6">The sequence shown here is derived from an EMBL/GenBank/DDBJ whole genome shotgun (WGS) entry which is preliminary data.</text>
</comment>
<dbReference type="PROSITE" id="PS51077">
    <property type="entry name" value="HTH_ICLR"/>
    <property type="match status" value="1"/>
</dbReference>
<keyword evidence="3" id="KW-0804">Transcription</keyword>
<dbReference type="InterPro" id="IPR036388">
    <property type="entry name" value="WH-like_DNA-bd_sf"/>
</dbReference>
<dbReference type="GO" id="GO:0003677">
    <property type="term" value="F:DNA binding"/>
    <property type="evidence" value="ECO:0007669"/>
    <property type="project" value="UniProtKB-KW"/>
</dbReference>
<dbReference type="GO" id="GO:0003700">
    <property type="term" value="F:DNA-binding transcription factor activity"/>
    <property type="evidence" value="ECO:0007669"/>
    <property type="project" value="TreeGrafter"/>
</dbReference>
<evidence type="ECO:0000313" key="7">
    <source>
        <dbReference type="Proteomes" id="UP000033699"/>
    </source>
</evidence>
<evidence type="ECO:0000256" key="1">
    <source>
        <dbReference type="ARBA" id="ARBA00023015"/>
    </source>
</evidence>
<evidence type="ECO:0000259" key="4">
    <source>
        <dbReference type="PROSITE" id="PS51077"/>
    </source>
</evidence>
<feature type="domain" description="IclR-ED" evidence="5">
    <location>
        <begin position="59"/>
        <end position="229"/>
    </location>
</feature>
<dbReference type="Pfam" id="PF01614">
    <property type="entry name" value="IclR_C"/>
    <property type="match status" value="1"/>
</dbReference>
<dbReference type="Gene3D" id="1.10.10.10">
    <property type="entry name" value="Winged helix-like DNA-binding domain superfamily/Winged helix DNA-binding domain"/>
    <property type="match status" value="1"/>
</dbReference>
<protein>
    <submittedName>
        <fullName evidence="6">IclR family transcriptional regulator</fullName>
    </submittedName>
</protein>
<dbReference type="PANTHER" id="PTHR30136:SF39">
    <property type="entry name" value="TRANSCRIPTIONAL REGULATORY PROTEIN"/>
    <property type="match status" value="1"/>
</dbReference>
<reference evidence="6 7" key="1">
    <citation type="submission" date="2015-02" db="EMBL/GenBank/DDBJ databases">
        <authorList>
            <person name="Ju K.-S."/>
            <person name="Doroghazi J.R."/>
            <person name="Metcalf W."/>
        </authorList>
    </citation>
    <scope>NUCLEOTIDE SEQUENCE [LARGE SCALE GENOMIC DNA]</scope>
    <source>
        <strain evidence="6 7">ATCC 31215</strain>
    </source>
</reference>
<dbReference type="GO" id="GO:0045892">
    <property type="term" value="P:negative regulation of DNA-templated transcription"/>
    <property type="evidence" value="ECO:0007669"/>
    <property type="project" value="TreeGrafter"/>
</dbReference>
<gene>
    <name evidence="6" type="ORF">VM95_29030</name>
</gene>
<dbReference type="Gene3D" id="3.30.450.40">
    <property type="match status" value="1"/>
</dbReference>
<dbReference type="Pfam" id="PF09339">
    <property type="entry name" value="HTH_IclR"/>
    <property type="match status" value="1"/>
</dbReference>
<dbReference type="InterPro" id="IPR036390">
    <property type="entry name" value="WH_DNA-bd_sf"/>
</dbReference>
<dbReference type="InterPro" id="IPR014757">
    <property type="entry name" value="Tscrpt_reg_IclR_C"/>
</dbReference>
<organism evidence="6 7">
    <name type="scientific">Streptomyces rubellomurinus (strain ATCC 31215)</name>
    <dbReference type="NCBI Taxonomy" id="359131"/>
    <lineage>
        <taxon>Bacteria</taxon>
        <taxon>Bacillati</taxon>
        <taxon>Actinomycetota</taxon>
        <taxon>Actinomycetes</taxon>
        <taxon>Kitasatosporales</taxon>
        <taxon>Streptomycetaceae</taxon>
        <taxon>Streptomyces</taxon>
    </lineage>
</organism>
<accession>A0A0F2T9N8</accession>
<dbReference type="SUPFAM" id="SSF55781">
    <property type="entry name" value="GAF domain-like"/>
    <property type="match status" value="1"/>
</dbReference>
<dbReference type="AlphaFoldDB" id="A0A0F2T9N8"/>
<dbReference type="InterPro" id="IPR029016">
    <property type="entry name" value="GAF-like_dom_sf"/>
</dbReference>
<evidence type="ECO:0000256" key="3">
    <source>
        <dbReference type="ARBA" id="ARBA00023163"/>
    </source>
</evidence>
<evidence type="ECO:0000259" key="5">
    <source>
        <dbReference type="PROSITE" id="PS51078"/>
    </source>
</evidence>
<sequence>MLDKADQLLGVLARGPASLRTLTEVTGLARPTVHRLAVALENLRLLTRDRQGRFVLGPRLGELAVEAGRDRLVIGAGPVLEALRDRTGASARLYRRQGDLRVCVFSAEAAERRGPARSVVGAALPMKVGAAAQVLLAWEDPDVLHQGLRGAGFGAATLAGVRRQGWAQSLGAGEAGVASLAVPVRGYGNRVVAAVTLDGPVATLTRTPARRFANELVDAAVQLSEGLIR</sequence>
<dbReference type="SUPFAM" id="SSF46785">
    <property type="entry name" value="Winged helix' DNA-binding domain"/>
    <property type="match status" value="1"/>
</dbReference>
<dbReference type="PATRIC" id="fig|359131.3.peg.7174"/>
<dbReference type="PROSITE" id="PS51078">
    <property type="entry name" value="ICLR_ED"/>
    <property type="match status" value="1"/>
</dbReference>
<dbReference type="SMART" id="SM00346">
    <property type="entry name" value="HTH_ICLR"/>
    <property type="match status" value="1"/>
</dbReference>
<evidence type="ECO:0000256" key="2">
    <source>
        <dbReference type="ARBA" id="ARBA00023125"/>
    </source>
</evidence>
<evidence type="ECO:0000313" key="6">
    <source>
        <dbReference type="EMBL" id="KJS59136.1"/>
    </source>
</evidence>
<dbReference type="EMBL" id="JZKH01000078">
    <property type="protein sequence ID" value="KJS59136.1"/>
    <property type="molecule type" value="Genomic_DNA"/>
</dbReference>
<keyword evidence="7" id="KW-1185">Reference proteome</keyword>
<keyword evidence="2" id="KW-0238">DNA-binding</keyword>
<dbReference type="Proteomes" id="UP000033699">
    <property type="component" value="Unassembled WGS sequence"/>
</dbReference>
<proteinExistence type="predicted"/>
<keyword evidence="1" id="KW-0805">Transcription regulation</keyword>
<dbReference type="InterPro" id="IPR050707">
    <property type="entry name" value="HTH_MetabolicPath_Reg"/>
</dbReference>
<feature type="domain" description="HTH iclR-type" evidence="4">
    <location>
        <begin position="1"/>
        <end position="58"/>
    </location>
</feature>
<name>A0A0F2T9N8_STRR3</name>